<comment type="caution">
    <text evidence="3">The sequence shown here is derived from an EMBL/GenBank/DDBJ whole genome shotgun (WGS) entry which is preliminary data.</text>
</comment>
<dbReference type="InterPro" id="IPR050121">
    <property type="entry name" value="Cytochrome_P450_monoxygenase"/>
</dbReference>
<evidence type="ECO:0000256" key="1">
    <source>
        <dbReference type="ARBA" id="ARBA00010617"/>
    </source>
</evidence>
<protein>
    <submittedName>
        <fullName evidence="3">G7255 protein</fullName>
    </submittedName>
</protein>
<evidence type="ECO:0000313" key="3">
    <source>
        <dbReference type="EMBL" id="CAL5224554.1"/>
    </source>
</evidence>
<sequence length="543" mass="61052">MYRREQALKDLPGPKHPFLLGMMVDLVCRRDPHRYATELAEQYGPIFKFRLLIFHCVCITDPVLATQVLQSKVVDKLRFPYSFLDPFLGGENMLTGHTNEHWKAVRKAVAPAFSAGNMRCALGHIIDRSLALVEYLREKGPKTVHNMDTLLLRESMDVIGRFGFQREMNALKTLKSGEDSEDSTNVNSLLHGTHEIELRLQQINRWFRLWRKDARDGWVALGRFKSIIWKLLDHIKANPPQKGSFADLLLKAKDPKTGKQLSDELMFPEIAALFFAGIDTTGHTGTFILYLISQHPEVEKKILAELEELQLLKTAQNPKAREMTYADLSKLTYLNAVIKEGLRMYPPVAIGQLRVSYSHDITLGGQLSVPAGTVFWVPHHSIQNVSFNWDEPQKFLPERWLTPGTEYAVPEKLPLPREWYKGWDLSSPSAGKAPSIGLTEADMGNTDSRRPKRYFPFAEGPRNCVGQSLAKVSLVATMATLLQHFSFKLAEEMGGAEGVRATEQYTLVVGLANGMMMHAVPRQGDATPQLNGHAHTNGHAAHA</sequence>
<dbReference type="Pfam" id="PF00067">
    <property type="entry name" value="p450"/>
    <property type="match status" value="1"/>
</dbReference>
<dbReference type="InterPro" id="IPR002401">
    <property type="entry name" value="Cyt_P450_E_grp-I"/>
</dbReference>
<dbReference type="SUPFAM" id="SSF48264">
    <property type="entry name" value="Cytochrome P450"/>
    <property type="match status" value="1"/>
</dbReference>
<comment type="similarity">
    <text evidence="1">Belongs to the cytochrome P450 family.</text>
</comment>
<dbReference type="Gene3D" id="1.10.630.10">
    <property type="entry name" value="Cytochrome P450"/>
    <property type="match status" value="1"/>
</dbReference>
<dbReference type="Proteomes" id="UP001497392">
    <property type="component" value="Unassembled WGS sequence"/>
</dbReference>
<gene>
    <name evidence="3" type="primary">g7255</name>
    <name evidence="3" type="ORF">VP750_LOCUS6213</name>
</gene>
<feature type="compositionally biased region" description="Low complexity" evidence="2">
    <location>
        <begin position="531"/>
        <end position="543"/>
    </location>
</feature>
<dbReference type="PANTHER" id="PTHR24305">
    <property type="entry name" value="CYTOCHROME P450"/>
    <property type="match status" value="1"/>
</dbReference>
<dbReference type="PANTHER" id="PTHR24305:SF166">
    <property type="entry name" value="CYTOCHROME P450 12A4, MITOCHONDRIAL-RELATED"/>
    <property type="match status" value="1"/>
</dbReference>
<proteinExistence type="inferred from homology"/>
<evidence type="ECO:0000256" key="2">
    <source>
        <dbReference type="SAM" id="MobiDB-lite"/>
    </source>
</evidence>
<dbReference type="PRINTS" id="PR00463">
    <property type="entry name" value="EP450I"/>
</dbReference>
<dbReference type="PRINTS" id="PR00385">
    <property type="entry name" value="P450"/>
</dbReference>
<reference evidence="3 4" key="1">
    <citation type="submission" date="2024-06" db="EMBL/GenBank/DDBJ databases">
        <authorList>
            <person name="Kraege A."/>
            <person name="Thomma B."/>
        </authorList>
    </citation>
    <scope>NUCLEOTIDE SEQUENCE [LARGE SCALE GENOMIC DNA]</scope>
</reference>
<accession>A0ABP1FZZ5</accession>
<keyword evidence="4" id="KW-1185">Reference proteome</keyword>
<evidence type="ECO:0000313" key="4">
    <source>
        <dbReference type="Proteomes" id="UP001497392"/>
    </source>
</evidence>
<organism evidence="3 4">
    <name type="scientific">Coccomyxa viridis</name>
    <dbReference type="NCBI Taxonomy" id="1274662"/>
    <lineage>
        <taxon>Eukaryota</taxon>
        <taxon>Viridiplantae</taxon>
        <taxon>Chlorophyta</taxon>
        <taxon>core chlorophytes</taxon>
        <taxon>Trebouxiophyceae</taxon>
        <taxon>Trebouxiophyceae incertae sedis</taxon>
        <taxon>Coccomyxaceae</taxon>
        <taxon>Coccomyxa</taxon>
    </lineage>
</organism>
<feature type="region of interest" description="Disordered" evidence="2">
    <location>
        <begin position="523"/>
        <end position="543"/>
    </location>
</feature>
<dbReference type="EMBL" id="CAXHTA020000011">
    <property type="protein sequence ID" value="CAL5224554.1"/>
    <property type="molecule type" value="Genomic_DNA"/>
</dbReference>
<name>A0ABP1FZZ5_9CHLO</name>
<dbReference type="InterPro" id="IPR036396">
    <property type="entry name" value="Cyt_P450_sf"/>
</dbReference>
<dbReference type="InterPro" id="IPR001128">
    <property type="entry name" value="Cyt_P450"/>
</dbReference>